<proteinExistence type="predicted"/>
<dbReference type="Proteomes" id="UP000075880">
    <property type="component" value="Unassembled WGS sequence"/>
</dbReference>
<name>A0AAG5DPY4_ANOAO</name>
<evidence type="ECO:0000313" key="2">
    <source>
        <dbReference type="Proteomes" id="UP000075880"/>
    </source>
</evidence>
<organism evidence="1 2">
    <name type="scientific">Anopheles atroparvus</name>
    <name type="common">European mosquito</name>
    <dbReference type="NCBI Taxonomy" id="41427"/>
    <lineage>
        <taxon>Eukaryota</taxon>
        <taxon>Metazoa</taxon>
        <taxon>Ecdysozoa</taxon>
        <taxon>Arthropoda</taxon>
        <taxon>Hexapoda</taxon>
        <taxon>Insecta</taxon>
        <taxon>Pterygota</taxon>
        <taxon>Neoptera</taxon>
        <taxon>Endopterygota</taxon>
        <taxon>Diptera</taxon>
        <taxon>Nematocera</taxon>
        <taxon>Culicoidea</taxon>
        <taxon>Culicidae</taxon>
        <taxon>Anophelinae</taxon>
        <taxon>Anopheles</taxon>
    </lineage>
</organism>
<accession>A0AAG5DPY4</accession>
<sequence>MISRCSRFHLFVDRSTPMYQMFRSFLVTPMSIWCNLSPTTISSIISKFSKSTNGVDPVWCKTYSLLRKAPSVRLFAFVSKKTVRCSTVSPSQQHFKQECFPI</sequence>
<evidence type="ECO:0000313" key="1">
    <source>
        <dbReference type="EnsemblMetazoa" id="ENSAATROPP013357"/>
    </source>
</evidence>
<dbReference type="AlphaFoldDB" id="A0AAG5DPY4"/>
<dbReference type="EnsemblMetazoa" id="ENSAATROPT014664">
    <property type="protein sequence ID" value="ENSAATROPP013357"/>
    <property type="gene ID" value="ENSAATROPG011895"/>
</dbReference>
<protein>
    <submittedName>
        <fullName evidence="1">Uncharacterized protein</fullName>
    </submittedName>
</protein>
<reference evidence="1" key="1">
    <citation type="submission" date="2024-04" db="UniProtKB">
        <authorList>
            <consortium name="EnsemblMetazoa"/>
        </authorList>
    </citation>
    <scope>IDENTIFICATION</scope>
    <source>
        <strain evidence="1">EBRO</strain>
    </source>
</reference>
<keyword evidence="2" id="KW-1185">Reference proteome</keyword>